<reference evidence="1" key="1">
    <citation type="submission" date="2014-09" db="EMBL/GenBank/DDBJ databases">
        <authorList>
            <person name="Magalhaes I.L.F."/>
            <person name="Oliveira U."/>
            <person name="Santos F.R."/>
            <person name="Vidigal T.H.D.A."/>
            <person name="Brescovit A.D."/>
            <person name="Santos A.J."/>
        </authorList>
    </citation>
    <scope>NUCLEOTIDE SEQUENCE</scope>
    <source>
        <tissue evidence="1">Shoot tissue taken approximately 20 cm above the soil surface</tissue>
    </source>
</reference>
<accession>A0A0A8ZU33</accession>
<reference evidence="1" key="2">
    <citation type="journal article" date="2015" name="Data Brief">
        <title>Shoot transcriptome of the giant reed, Arundo donax.</title>
        <authorList>
            <person name="Barrero R.A."/>
            <person name="Guerrero F.D."/>
            <person name="Moolhuijzen P."/>
            <person name="Goolsby J.A."/>
            <person name="Tidwell J."/>
            <person name="Bellgard S.E."/>
            <person name="Bellgard M.I."/>
        </authorList>
    </citation>
    <scope>NUCLEOTIDE SEQUENCE</scope>
    <source>
        <tissue evidence="1">Shoot tissue taken approximately 20 cm above the soil surface</tissue>
    </source>
</reference>
<evidence type="ECO:0000313" key="1">
    <source>
        <dbReference type="EMBL" id="JAD40285.1"/>
    </source>
</evidence>
<proteinExistence type="predicted"/>
<dbReference type="EMBL" id="GBRH01257610">
    <property type="protein sequence ID" value="JAD40285.1"/>
    <property type="molecule type" value="Transcribed_RNA"/>
</dbReference>
<organism evidence="1">
    <name type="scientific">Arundo donax</name>
    <name type="common">Giant reed</name>
    <name type="synonym">Donax arundinaceus</name>
    <dbReference type="NCBI Taxonomy" id="35708"/>
    <lineage>
        <taxon>Eukaryota</taxon>
        <taxon>Viridiplantae</taxon>
        <taxon>Streptophyta</taxon>
        <taxon>Embryophyta</taxon>
        <taxon>Tracheophyta</taxon>
        <taxon>Spermatophyta</taxon>
        <taxon>Magnoliopsida</taxon>
        <taxon>Liliopsida</taxon>
        <taxon>Poales</taxon>
        <taxon>Poaceae</taxon>
        <taxon>PACMAD clade</taxon>
        <taxon>Arundinoideae</taxon>
        <taxon>Arundineae</taxon>
        <taxon>Arundo</taxon>
    </lineage>
</organism>
<name>A0A0A8ZU33_ARUDO</name>
<protein>
    <submittedName>
        <fullName evidence="1">Uncharacterized protein</fullName>
    </submittedName>
</protein>
<sequence>MISQLPLLLA</sequence>